<dbReference type="InterPro" id="IPR006620">
    <property type="entry name" value="Pro_4_hyd_alph"/>
</dbReference>
<evidence type="ECO:0000313" key="8">
    <source>
        <dbReference type="EMBL" id="RDH40475.1"/>
    </source>
</evidence>
<dbReference type="Proteomes" id="UP000226429">
    <property type="component" value="Unassembled WGS sequence"/>
</dbReference>
<comment type="caution">
    <text evidence="8">The sequence shown here is derived from an EMBL/GenBank/DDBJ whole genome shotgun (WGS) entry which is preliminary data.</text>
</comment>
<feature type="domain" description="Fe2OG dioxygenase" evidence="7">
    <location>
        <begin position="106"/>
        <end position="207"/>
    </location>
</feature>
<comment type="cofactor">
    <cofactor evidence="1">
        <name>L-ascorbate</name>
        <dbReference type="ChEBI" id="CHEBI:38290"/>
    </cofactor>
</comment>
<dbReference type="GO" id="GO:0031418">
    <property type="term" value="F:L-ascorbic acid binding"/>
    <property type="evidence" value="ECO:0007669"/>
    <property type="project" value="UniProtKB-KW"/>
</dbReference>
<evidence type="ECO:0000256" key="2">
    <source>
        <dbReference type="ARBA" id="ARBA00022723"/>
    </source>
</evidence>
<dbReference type="Gene3D" id="2.60.120.620">
    <property type="entry name" value="q2cbj1_9rhob like domain"/>
    <property type="match status" value="1"/>
</dbReference>
<evidence type="ECO:0000256" key="4">
    <source>
        <dbReference type="ARBA" id="ARBA00022964"/>
    </source>
</evidence>
<evidence type="ECO:0000259" key="7">
    <source>
        <dbReference type="PROSITE" id="PS51471"/>
    </source>
</evidence>
<reference evidence="8 9" key="2">
    <citation type="journal article" date="2018" name="J. Invertebr. Pathol.">
        <title>'Candidatus Aquirickettsiella gammari' (Gammaproteobacteria: Legionellales: Coxiellaceae): A bacterial pathogen of the freshwater crustacean Gammarus fossarum (Malacostraca: Amphipoda).</title>
        <authorList>
            <person name="Bojko J."/>
            <person name="Dunn A.M."/>
            <person name="Stebbing P.D."/>
            <person name="van Aerle R."/>
            <person name="Bacela-Spychalska K."/>
            <person name="Bean T.P."/>
            <person name="Urrutia A."/>
            <person name="Stentiford G.D."/>
        </authorList>
    </citation>
    <scope>NUCLEOTIDE SEQUENCE [LARGE SCALE GENOMIC DNA]</scope>
    <source>
        <strain evidence="8">RA15029</strain>
    </source>
</reference>
<dbReference type="EMBL" id="NMOS02000008">
    <property type="protein sequence ID" value="RDH40475.1"/>
    <property type="molecule type" value="Genomic_DNA"/>
</dbReference>
<organism evidence="8 9">
    <name type="scientific">Candidatus Aquirickettsiella gammari</name>
    <dbReference type="NCBI Taxonomy" id="2016198"/>
    <lineage>
        <taxon>Bacteria</taxon>
        <taxon>Pseudomonadati</taxon>
        <taxon>Pseudomonadota</taxon>
        <taxon>Gammaproteobacteria</taxon>
        <taxon>Legionellales</taxon>
        <taxon>Coxiellaceae</taxon>
        <taxon>Candidatus Aquirickettsiella</taxon>
    </lineage>
</organism>
<keyword evidence="4" id="KW-0223">Dioxygenase</keyword>
<gene>
    <name evidence="8" type="ORF">CFE62_003710</name>
</gene>
<name>A0A370CI50_9COXI</name>
<keyword evidence="6" id="KW-0408">Iron</keyword>
<dbReference type="GO" id="GO:0051213">
    <property type="term" value="F:dioxygenase activity"/>
    <property type="evidence" value="ECO:0007669"/>
    <property type="project" value="UniProtKB-KW"/>
</dbReference>
<dbReference type="SMART" id="SM00702">
    <property type="entry name" value="P4Hc"/>
    <property type="match status" value="1"/>
</dbReference>
<evidence type="ECO:0000256" key="1">
    <source>
        <dbReference type="ARBA" id="ARBA00001961"/>
    </source>
</evidence>
<sequence length="207" mass="24535">MINILSLKHTFYQRDNNCCRIMTNLIDNPYLDQLIQVYPKEGFTHCLRNEGSKKHYSFWIQDIILRNRINNTAKKNVANIWFNFAEFILSKDYIDCLSESTKVNLKEMEINISFYKFEKGDWVSPHIDNSDKILTQIFYFNDFWSRDWGGYFNLLGSKHVHDVHFSVPPLVTFSVLIFRTDCSWHMVTPVTDISKASRLSVQIEFIK</sequence>
<accession>A0A370CI50</accession>
<dbReference type="InterPro" id="IPR044862">
    <property type="entry name" value="Pro_4_hyd_alph_FE2OG_OXY"/>
</dbReference>
<dbReference type="PROSITE" id="PS51471">
    <property type="entry name" value="FE2OG_OXY"/>
    <property type="match status" value="1"/>
</dbReference>
<dbReference type="GO" id="GO:0016705">
    <property type="term" value="F:oxidoreductase activity, acting on paired donors, with incorporation or reduction of molecular oxygen"/>
    <property type="evidence" value="ECO:0007669"/>
    <property type="project" value="InterPro"/>
</dbReference>
<evidence type="ECO:0000256" key="3">
    <source>
        <dbReference type="ARBA" id="ARBA00022896"/>
    </source>
</evidence>
<keyword evidence="5" id="KW-0560">Oxidoreductase</keyword>
<reference evidence="8 9" key="1">
    <citation type="journal article" date="2017" name="Int. J. Syst. Evol. Microbiol.">
        <title>Aquarickettsiella crustaci n. gen. n. sp. (Gammaproteobacteria: Legionellales: Coxiellaceae); a bacterial pathogen of the freshwater crustacean: Gammarus fossarum (Malacostraca: Amphipoda).</title>
        <authorList>
            <person name="Bojko J."/>
            <person name="Dunn A.M."/>
            <person name="Stebbing P.D."/>
            <person name="Van Aerle R."/>
            <person name="Bacela-Spychalska K."/>
            <person name="Bean T.P."/>
            <person name="Stentiford G.D."/>
        </authorList>
    </citation>
    <scope>NUCLEOTIDE SEQUENCE [LARGE SCALE GENOMIC DNA]</scope>
    <source>
        <strain evidence="8">RA15029</strain>
    </source>
</reference>
<keyword evidence="3" id="KW-0847">Vitamin C</keyword>
<evidence type="ECO:0000256" key="6">
    <source>
        <dbReference type="ARBA" id="ARBA00023004"/>
    </source>
</evidence>
<dbReference type="Pfam" id="PF13640">
    <property type="entry name" value="2OG-FeII_Oxy_3"/>
    <property type="match status" value="1"/>
</dbReference>
<keyword evidence="2" id="KW-0479">Metal-binding</keyword>
<protein>
    <recommendedName>
        <fullName evidence="7">Fe2OG dioxygenase domain-containing protein</fullName>
    </recommendedName>
</protein>
<dbReference type="AlphaFoldDB" id="A0A370CI50"/>
<dbReference type="InterPro" id="IPR005123">
    <property type="entry name" value="Oxoglu/Fe-dep_dioxygenase_dom"/>
</dbReference>
<keyword evidence="9" id="KW-1185">Reference proteome</keyword>
<proteinExistence type="predicted"/>
<evidence type="ECO:0000313" key="9">
    <source>
        <dbReference type="Proteomes" id="UP000226429"/>
    </source>
</evidence>
<evidence type="ECO:0000256" key="5">
    <source>
        <dbReference type="ARBA" id="ARBA00023002"/>
    </source>
</evidence>
<dbReference type="GO" id="GO:0005506">
    <property type="term" value="F:iron ion binding"/>
    <property type="evidence" value="ECO:0007669"/>
    <property type="project" value="InterPro"/>
</dbReference>